<dbReference type="GO" id="GO:0042026">
    <property type="term" value="P:protein refolding"/>
    <property type="evidence" value="ECO:0007669"/>
    <property type="project" value="UniProtKB-UniRule"/>
</dbReference>
<dbReference type="Pfam" id="PF17871">
    <property type="entry name" value="AAA_lid_9"/>
    <property type="match status" value="1"/>
</dbReference>
<dbReference type="Gene3D" id="1.10.1780.10">
    <property type="entry name" value="Clp, N-terminal domain"/>
    <property type="match status" value="1"/>
</dbReference>
<dbReference type="Pfam" id="PF07724">
    <property type="entry name" value="AAA_2"/>
    <property type="match status" value="1"/>
</dbReference>
<dbReference type="Pfam" id="PF02861">
    <property type="entry name" value="Clp_N"/>
    <property type="match status" value="1"/>
</dbReference>
<dbReference type="GO" id="GO:0005737">
    <property type="term" value="C:cytoplasm"/>
    <property type="evidence" value="ECO:0007669"/>
    <property type="project" value="UniProtKB-SubCell"/>
</dbReference>
<dbReference type="PANTHER" id="PTHR11638:SF18">
    <property type="entry name" value="HEAT SHOCK PROTEIN 104"/>
    <property type="match status" value="1"/>
</dbReference>
<comment type="subunit">
    <text evidence="8">Homohexamer. The oligomerization is ATP-dependent.</text>
</comment>
<dbReference type="InterPro" id="IPR036628">
    <property type="entry name" value="Clp_N_dom_sf"/>
</dbReference>
<accession>A0A2N0TPG6</accession>
<feature type="coiled-coil region" evidence="11">
    <location>
        <begin position="410"/>
        <end position="528"/>
    </location>
</feature>
<sequence length="868" mass="97912">MNFNNFTIKSQEAIQQAQQLAQELGHQQIENEHIFKAISIVDENVAPFLLKKLNINVNLFNEILDKTLQSFPKVSGGDIVLSREAGRSVNEASTIAKKMNDEYVSIEHLILAIFKSSSKVAQILKDQGATEKSLKAAIEELRKGDRVTSQSAEETYNSLDKYANNLNRMAEEGKLDPVIGRDEEIRRILQILSRRTKNNPMLVGEPGTGKTAIAEGLAHRIIAGDVPDNLKDKVIYNLDMGALIAGAKYKGEFEERLKAVIKEVTSSDGNIVLFIDEIHTLVGAGGGQGAMDAANILKPALARGELRAIGATTLDEYQKYFEKDKALERRFQKVTVDEPDTESAISILRGIKEKYETHHKVRIKDEAIIAAVELSQRYITNRFLPDKAIDLMDEAASKLRMEINSKPEELDVLDRRIMQLEIEIEAIKREKDETKLKTLRAELANLKEERNELHARWQNEKGVVDNIQNLKSDIENFKIEAERAEREGDYGKVAEIRYGKIKEAQEKLEELQTSVAKNQNEKSLIQEEVTNEDIAEVVAKWTGIPVTKMLQSDREKLLKLEDELHKRVVGQEEAIIAVSDAVRRSRAGLQDQKRPIGSFLFLGTTGVGKTELAKALAEYLFDDEAAMTRIDMSEYQERHSVSRLVGAPPGYVGYDEGGQLTEAVRRKPYSVVLLDEIEKAHPDTFNILLQVLDEGRLTDNKGRLADFKNTIIIMTSNMGSHIIQEKYENVKDLDTAMESAKTEVLALLKQNVRPEFINRIDDIIMFSPLTQKNIRQIVSLQLKGVKKMLEKQHIVLEATEEAISYLAGRGFDPQFGARPVKRVVQREVLNKLSKEILAGNIQTDHIILLDEFDDQLVFRNETNPVETE</sequence>
<reference evidence="13 14" key="1">
    <citation type="submission" date="2015-10" db="EMBL/GenBank/DDBJ databases">
        <title>Draft genome sequence of Salegentibacter salinarum KCTC 12975.</title>
        <authorList>
            <person name="Lin W."/>
            <person name="Zheng Q."/>
        </authorList>
    </citation>
    <scope>NUCLEOTIDE SEQUENCE [LARGE SCALE GENOMIC DNA]</scope>
    <source>
        <strain evidence="13 14">KCTC 12975</strain>
    </source>
</reference>
<dbReference type="GO" id="GO:0034605">
    <property type="term" value="P:cellular response to heat"/>
    <property type="evidence" value="ECO:0007669"/>
    <property type="project" value="TreeGrafter"/>
</dbReference>
<dbReference type="CDD" id="cd00009">
    <property type="entry name" value="AAA"/>
    <property type="match status" value="1"/>
</dbReference>
<dbReference type="PANTHER" id="PTHR11638">
    <property type="entry name" value="ATP-DEPENDENT CLP PROTEASE"/>
    <property type="match status" value="1"/>
</dbReference>
<dbReference type="PROSITE" id="PS51903">
    <property type="entry name" value="CLP_R"/>
    <property type="match status" value="1"/>
</dbReference>
<comment type="subunit">
    <text evidence="11">Homohexamer; The oligomerization is ATP-dependent.</text>
</comment>
<dbReference type="InterPro" id="IPR027417">
    <property type="entry name" value="P-loop_NTPase"/>
</dbReference>
<dbReference type="InterPro" id="IPR041546">
    <property type="entry name" value="ClpA/ClpB_AAA_lid"/>
</dbReference>
<dbReference type="GO" id="GO:0016887">
    <property type="term" value="F:ATP hydrolysis activity"/>
    <property type="evidence" value="ECO:0007669"/>
    <property type="project" value="InterPro"/>
</dbReference>
<dbReference type="Proteomes" id="UP000232673">
    <property type="component" value="Unassembled WGS sequence"/>
</dbReference>
<evidence type="ECO:0000256" key="5">
    <source>
        <dbReference type="ARBA" id="ARBA00022840"/>
    </source>
</evidence>
<comment type="function">
    <text evidence="11">Part of a stress-induced multi-chaperone system, it is involved in the recovery of the cell from heat-induced damage, in cooperation with DnaK, DnaJ and GrpE.</text>
</comment>
<dbReference type="AlphaFoldDB" id="A0A2N0TPG6"/>
<evidence type="ECO:0000256" key="2">
    <source>
        <dbReference type="ARBA" id="ARBA00017574"/>
    </source>
</evidence>
<evidence type="ECO:0000313" key="13">
    <source>
        <dbReference type="EMBL" id="PKD16632.1"/>
    </source>
</evidence>
<evidence type="ECO:0000259" key="12">
    <source>
        <dbReference type="PROSITE" id="PS51903"/>
    </source>
</evidence>
<dbReference type="PRINTS" id="PR00300">
    <property type="entry name" value="CLPPROTEASEA"/>
</dbReference>
<comment type="subcellular location">
    <subcellularLocation>
        <location evidence="11">Cytoplasm</location>
    </subcellularLocation>
</comment>
<keyword evidence="5 10" id="KW-0067">ATP-binding</keyword>
<dbReference type="FunFam" id="3.40.50.300:FF:000025">
    <property type="entry name" value="ATP-dependent Clp protease subunit"/>
    <property type="match status" value="1"/>
</dbReference>
<dbReference type="InterPro" id="IPR003959">
    <property type="entry name" value="ATPase_AAA_core"/>
</dbReference>
<evidence type="ECO:0000256" key="8">
    <source>
        <dbReference type="ARBA" id="ARBA00026057"/>
    </source>
</evidence>
<dbReference type="OrthoDB" id="9803641at2"/>
<dbReference type="InterPro" id="IPR050130">
    <property type="entry name" value="ClpA_ClpB"/>
</dbReference>
<dbReference type="InterPro" id="IPR004176">
    <property type="entry name" value="Clp_R_N"/>
</dbReference>
<evidence type="ECO:0000256" key="3">
    <source>
        <dbReference type="ARBA" id="ARBA00022737"/>
    </source>
</evidence>
<dbReference type="PROSITE" id="PS00871">
    <property type="entry name" value="CLPAB_2"/>
    <property type="match status" value="1"/>
</dbReference>
<evidence type="ECO:0000256" key="6">
    <source>
        <dbReference type="ARBA" id="ARBA00023054"/>
    </source>
</evidence>
<evidence type="ECO:0000256" key="11">
    <source>
        <dbReference type="RuleBase" id="RU362034"/>
    </source>
</evidence>
<dbReference type="FunFam" id="3.40.50.300:FF:000010">
    <property type="entry name" value="Chaperone clpB 1, putative"/>
    <property type="match status" value="1"/>
</dbReference>
<dbReference type="SUPFAM" id="SSF81923">
    <property type="entry name" value="Double Clp-N motif"/>
    <property type="match status" value="1"/>
</dbReference>
<dbReference type="CDD" id="cd19499">
    <property type="entry name" value="RecA-like_ClpB_Hsp104-like"/>
    <property type="match status" value="1"/>
</dbReference>
<dbReference type="EMBL" id="LKTS01000045">
    <property type="protein sequence ID" value="PKD16632.1"/>
    <property type="molecule type" value="Genomic_DNA"/>
</dbReference>
<dbReference type="STRING" id="447422.SAMN05660903_01711"/>
<keyword evidence="11" id="KW-0346">Stress response</keyword>
<dbReference type="RefSeq" id="WP_079712799.1">
    <property type="nucleotide sequence ID" value="NZ_FUZC01000005.1"/>
</dbReference>
<dbReference type="GO" id="GO:0005524">
    <property type="term" value="F:ATP binding"/>
    <property type="evidence" value="ECO:0007669"/>
    <property type="project" value="UniProtKB-UniRule"/>
</dbReference>
<keyword evidence="4 10" id="KW-0547">Nucleotide-binding</keyword>
<name>A0A2N0TPG6_9FLAO</name>
<dbReference type="InterPro" id="IPR018368">
    <property type="entry name" value="ClpA/B_CS1"/>
</dbReference>
<organism evidence="13 14">
    <name type="scientific">Salegentibacter salinarum</name>
    <dbReference type="NCBI Taxonomy" id="447422"/>
    <lineage>
        <taxon>Bacteria</taxon>
        <taxon>Pseudomonadati</taxon>
        <taxon>Bacteroidota</taxon>
        <taxon>Flavobacteriia</taxon>
        <taxon>Flavobacteriales</taxon>
        <taxon>Flavobacteriaceae</taxon>
        <taxon>Salegentibacter</taxon>
    </lineage>
</organism>
<keyword evidence="6 11" id="KW-0175">Coiled coil</keyword>
<dbReference type="PROSITE" id="PS00870">
    <property type="entry name" value="CLPAB_1"/>
    <property type="match status" value="1"/>
</dbReference>
<dbReference type="SMART" id="SM01086">
    <property type="entry name" value="ClpB_D2-small"/>
    <property type="match status" value="1"/>
</dbReference>
<dbReference type="InterPro" id="IPR019489">
    <property type="entry name" value="Clp_ATPase_C"/>
</dbReference>
<proteinExistence type="inferred from homology"/>
<dbReference type="NCBIfam" id="TIGR03346">
    <property type="entry name" value="chaperone_ClpB"/>
    <property type="match status" value="1"/>
</dbReference>
<evidence type="ECO:0000256" key="10">
    <source>
        <dbReference type="RuleBase" id="RU004432"/>
    </source>
</evidence>
<dbReference type="InterPro" id="IPR028299">
    <property type="entry name" value="ClpA/B_CS2"/>
</dbReference>
<comment type="caution">
    <text evidence="13">The sequence shown here is derived from an EMBL/GenBank/DDBJ whole genome shotgun (WGS) entry which is preliminary data.</text>
</comment>
<gene>
    <name evidence="11" type="primary">clpB</name>
    <name evidence="13" type="ORF">APR41_07420</name>
</gene>
<feature type="domain" description="Clp R" evidence="12">
    <location>
        <begin position="3"/>
        <end position="144"/>
    </location>
</feature>
<dbReference type="Pfam" id="PF00004">
    <property type="entry name" value="AAA"/>
    <property type="match status" value="1"/>
</dbReference>
<keyword evidence="11" id="KW-0963">Cytoplasm</keyword>
<dbReference type="FunFam" id="3.40.50.300:FF:000120">
    <property type="entry name" value="ATP-dependent chaperone ClpB"/>
    <property type="match status" value="1"/>
</dbReference>
<keyword evidence="14" id="KW-1185">Reference proteome</keyword>
<comment type="similarity">
    <text evidence="1 10">Belongs to the ClpA/ClpB family.</text>
</comment>
<dbReference type="InterPro" id="IPR001270">
    <property type="entry name" value="ClpA/B"/>
</dbReference>
<evidence type="ECO:0000256" key="4">
    <source>
        <dbReference type="ARBA" id="ARBA00022741"/>
    </source>
</evidence>
<evidence type="ECO:0000256" key="7">
    <source>
        <dbReference type="ARBA" id="ARBA00023186"/>
    </source>
</evidence>
<dbReference type="InterPro" id="IPR017730">
    <property type="entry name" value="Chaperonin_ClpB"/>
</dbReference>
<evidence type="ECO:0000313" key="14">
    <source>
        <dbReference type="Proteomes" id="UP000232673"/>
    </source>
</evidence>
<keyword evidence="7 10" id="KW-0143">Chaperone</keyword>
<keyword evidence="3 9" id="KW-0677">Repeat</keyword>
<dbReference type="InterPro" id="IPR003593">
    <property type="entry name" value="AAA+_ATPase"/>
</dbReference>
<dbReference type="SUPFAM" id="SSF52540">
    <property type="entry name" value="P-loop containing nucleoside triphosphate hydrolases"/>
    <property type="match status" value="2"/>
</dbReference>
<protein>
    <recommendedName>
        <fullName evidence="2 11">Chaperone protein ClpB</fullName>
    </recommendedName>
</protein>
<dbReference type="Pfam" id="PF10431">
    <property type="entry name" value="ClpB_D2-small"/>
    <property type="match status" value="1"/>
</dbReference>
<dbReference type="SMART" id="SM00382">
    <property type="entry name" value="AAA"/>
    <property type="match status" value="2"/>
</dbReference>
<evidence type="ECO:0000256" key="9">
    <source>
        <dbReference type="PROSITE-ProRule" id="PRU01251"/>
    </source>
</evidence>
<dbReference type="Gene3D" id="1.10.8.60">
    <property type="match status" value="1"/>
</dbReference>
<evidence type="ECO:0000256" key="1">
    <source>
        <dbReference type="ARBA" id="ARBA00008675"/>
    </source>
</evidence>
<dbReference type="Gene3D" id="3.40.50.300">
    <property type="entry name" value="P-loop containing nucleotide triphosphate hydrolases"/>
    <property type="match status" value="3"/>
</dbReference>